<dbReference type="Pfam" id="PF13041">
    <property type="entry name" value="PPR_2"/>
    <property type="match status" value="4"/>
</dbReference>
<evidence type="ECO:0000256" key="1">
    <source>
        <dbReference type="ARBA" id="ARBA00007626"/>
    </source>
</evidence>
<feature type="repeat" description="PPR" evidence="3">
    <location>
        <begin position="408"/>
        <end position="442"/>
    </location>
</feature>
<name>A0A8T2S6U6_CERRI</name>
<proteinExistence type="inferred from homology"/>
<dbReference type="Pfam" id="PF12854">
    <property type="entry name" value="PPR_1"/>
    <property type="match status" value="1"/>
</dbReference>
<dbReference type="OrthoDB" id="185373at2759"/>
<gene>
    <name evidence="4" type="ORF">KP509_22G081200</name>
</gene>
<feature type="repeat" description="PPR" evidence="3">
    <location>
        <begin position="163"/>
        <end position="197"/>
    </location>
</feature>
<evidence type="ECO:0000313" key="5">
    <source>
        <dbReference type="Proteomes" id="UP000825935"/>
    </source>
</evidence>
<dbReference type="AlphaFoldDB" id="A0A8T2S6U6"/>
<sequence length="747" mass="84940">MAVLCRSRWRRVFQLRFMQESDLSLSGWKAFARTGKRWLSASGAEAVRVFPETLIESPPRYLALGESVDILKPIHARGHRRVQLERRSKPISLPSADCPVEVEQLVQIVRQKGSSANLEVFLDRLFIHLRIHHVAIALHHIDEPESAIRFFNWAAKQPSFTHTPSTYSALIVVLAKAKEFDKIWELLSVMHLSGLKLRDVCFNVTIKAYGEMGNSNEAVRAFRRMQEFGVYPTSYTYNTLLSVLLKSQQLNSAMEIYDEMLQIEHMKTDVFAHSMMISALCKVGRLKDAENMVMWGVEKGHRINTVAWTALIDGVCKAGDIKKGIELFNMMKDMGLEPNIVTYSVIIAGFSKVGNLNDAINYLERMKADGFTPKSFTYTPVLDAFCKAGRIDEGYELLKKSPGYKGSNIIPNCIFMKAYSKEGRMDEAYAIYNEMVKGDCFPNATTYATLIHGMCKAERYIDALSLFNDMKKKAKCVPTEPLYINIVKALAKTGNILEAMKLCEEMLIRGYDDAEDYSKEFILELCNLGYADNVKELLTRVLERGMDAEKITLISLVFLRHLCGQGKVQSAYRYFNNFRDHGLVPDLKIYNTLMFGALKAGDLDMVSKLCSEVESKGFKPDNYTYAILYQAVWKAKNADGLLEIYDHMKEQHVHANPFVLTILVKALCSMDKLTEACDVCSQILRDNFEFSDVKERDGSFLNSRKFIRVRIFVPLLVHLQEANDLGGMNGLWDLILEKGLFSWFLVD</sequence>
<evidence type="ECO:0000313" key="4">
    <source>
        <dbReference type="EMBL" id="KAH7307882.1"/>
    </source>
</evidence>
<feature type="repeat" description="PPR" evidence="3">
    <location>
        <begin position="339"/>
        <end position="373"/>
    </location>
</feature>
<feature type="repeat" description="PPR" evidence="3">
    <location>
        <begin position="586"/>
        <end position="620"/>
    </location>
</feature>
<dbReference type="Pfam" id="PF01535">
    <property type="entry name" value="PPR"/>
    <property type="match status" value="3"/>
</dbReference>
<accession>A0A8T2S6U6</accession>
<dbReference type="SUPFAM" id="SSF48452">
    <property type="entry name" value="TPR-like"/>
    <property type="match status" value="1"/>
</dbReference>
<feature type="repeat" description="PPR" evidence="3">
    <location>
        <begin position="443"/>
        <end position="473"/>
    </location>
</feature>
<keyword evidence="2" id="KW-0677">Repeat</keyword>
<comment type="similarity">
    <text evidence="1">Belongs to the PPR family. P subfamily.</text>
</comment>
<protein>
    <recommendedName>
        <fullName evidence="6">Pentatricopeptide repeat-containing protein</fullName>
    </recommendedName>
</protein>
<dbReference type="InterPro" id="IPR050872">
    <property type="entry name" value="PPR_P_subfamily"/>
</dbReference>
<feature type="repeat" description="PPR" evidence="3">
    <location>
        <begin position="233"/>
        <end position="267"/>
    </location>
</feature>
<feature type="repeat" description="PPR" evidence="3">
    <location>
        <begin position="304"/>
        <end position="338"/>
    </location>
</feature>
<dbReference type="PANTHER" id="PTHR46128:SF329">
    <property type="entry name" value="MITOCHONDRIAL GROUP I INTRON SPLICING FACTOR DMR1"/>
    <property type="match status" value="1"/>
</dbReference>
<feature type="repeat" description="PPR" evidence="3">
    <location>
        <begin position="269"/>
        <end position="303"/>
    </location>
</feature>
<dbReference type="EMBL" id="CM035427">
    <property type="protein sequence ID" value="KAH7307882.1"/>
    <property type="molecule type" value="Genomic_DNA"/>
</dbReference>
<keyword evidence="5" id="KW-1185">Reference proteome</keyword>
<evidence type="ECO:0000256" key="3">
    <source>
        <dbReference type="PROSITE-ProRule" id="PRU00708"/>
    </source>
</evidence>
<reference evidence="4" key="1">
    <citation type="submission" date="2021-08" db="EMBL/GenBank/DDBJ databases">
        <title>WGS assembly of Ceratopteris richardii.</title>
        <authorList>
            <person name="Marchant D.B."/>
            <person name="Chen G."/>
            <person name="Jenkins J."/>
            <person name="Shu S."/>
            <person name="Leebens-Mack J."/>
            <person name="Grimwood J."/>
            <person name="Schmutz J."/>
            <person name="Soltis P."/>
            <person name="Soltis D."/>
            <person name="Chen Z.-H."/>
        </authorList>
    </citation>
    <scope>NUCLEOTIDE SEQUENCE</scope>
    <source>
        <strain evidence="4">Whitten #5841</strain>
        <tissue evidence="4">Leaf</tissue>
    </source>
</reference>
<feature type="repeat" description="PPR" evidence="3">
    <location>
        <begin position="198"/>
        <end position="232"/>
    </location>
</feature>
<evidence type="ECO:0000256" key="2">
    <source>
        <dbReference type="ARBA" id="ARBA00022737"/>
    </source>
</evidence>
<dbReference type="Gene3D" id="1.25.40.10">
    <property type="entry name" value="Tetratricopeptide repeat domain"/>
    <property type="match status" value="4"/>
</dbReference>
<comment type="caution">
    <text evidence="4">The sequence shown here is derived from an EMBL/GenBank/DDBJ whole genome shotgun (WGS) entry which is preliminary data.</text>
</comment>
<dbReference type="PROSITE" id="PS51375">
    <property type="entry name" value="PPR"/>
    <property type="match status" value="9"/>
</dbReference>
<dbReference type="NCBIfam" id="TIGR00756">
    <property type="entry name" value="PPR"/>
    <property type="match status" value="9"/>
</dbReference>
<organism evidence="4 5">
    <name type="scientific">Ceratopteris richardii</name>
    <name type="common">Triangle waterfern</name>
    <dbReference type="NCBI Taxonomy" id="49495"/>
    <lineage>
        <taxon>Eukaryota</taxon>
        <taxon>Viridiplantae</taxon>
        <taxon>Streptophyta</taxon>
        <taxon>Embryophyta</taxon>
        <taxon>Tracheophyta</taxon>
        <taxon>Polypodiopsida</taxon>
        <taxon>Polypodiidae</taxon>
        <taxon>Polypodiales</taxon>
        <taxon>Pteridineae</taxon>
        <taxon>Pteridaceae</taxon>
        <taxon>Parkerioideae</taxon>
        <taxon>Ceratopteris</taxon>
    </lineage>
</organism>
<dbReference type="SUPFAM" id="SSF81901">
    <property type="entry name" value="HCP-like"/>
    <property type="match status" value="1"/>
</dbReference>
<evidence type="ECO:0008006" key="6">
    <source>
        <dbReference type="Google" id="ProtNLM"/>
    </source>
</evidence>
<dbReference type="InterPro" id="IPR002885">
    <property type="entry name" value="PPR_rpt"/>
</dbReference>
<dbReference type="OMA" id="FHEMREN"/>
<dbReference type="PANTHER" id="PTHR46128">
    <property type="entry name" value="MITOCHONDRIAL GROUP I INTRON SPLICING FACTOR CCM1"/>
    <property type="match status" value="1"/>
</dbReference>
<dbReference type="Proteomes" id="UP000825935">
    <property type="component" value="Chromosome 22"/>
</dbReference>
<dbReference type="InterPro" id="IPR011990">
    <property type="entry name" value="TPR-like_helical_dom_sf"/>
</dbReference>